<dbReference type="Gene3D" id="3.90.1200.10">
    <property type="match status" value="1"/>
</dbReference>
<name>A0ABZ2LW32_9BACT</name>
<dbReference type="InterPro" id="IPR011009">
    <property type="entry name" value="Kinase-like_dom_sf"/>
</dbReference>
<evidence type="ECO:0000313" key="2">
    <source>
        <dbReference type="Proteomes" id="UP001370348"/>
    </source>
</evidence>
<accession>A0ABZ2LW32</accession>
<evidence type="ECO:0000313" key="1">
    <source>
        <dbReference type="EMBL" id="WXB13316.1"/>
    </source>
</evidence>
<dbReference type="InterPro" id="IPR006748">
    <property type="entry name" value="NH2Glyco/OHUrea_AB-resist_kin"/>
</dbReference>
<dbReference type="EMBL" id="CP089984">
    <property type="protein sequence ID" value="WXB13316.1"/>
    <property type="molecule type" value="Genomic_DNA"/>
</dbReference>
<organism evidence="1 2">
    <name type="scientific">Pendulispora albinea</name>
    <dbReference type="NCBI Taxonomy" id="2741071"/>
    <lineage>
        <taxon>Bacteria</taxon>
        <taxon>Pseudomonadati</taxon>
        <taxon>Myxococcota</taxon>
        <taxon>Myxococcia</taxon>
        <taxon>Myxococcales</taxon>
        <taxon>Sorangiineae</taxon>
        <taxon>Pendulisporaceae</taxon>
        <taxon>Pendulispora</taxon>
    </lineage>
</organism>
<proteinExistence type="predicted"/>
<dbReference type="SUPFAM" id="SSF56112">
    <property type="entry name" value="Protein kinase-like (PK-like)"/>
    <property type="match status" value="1"/>
</dbReference>
<gene>
    <name evidence="1" type="ORF">LZC94_36415</name>
</gene>
<keyword evidence="2" id="KW-1185">Reference proteome</keyword>
<dbReference type="Proteomes" id="UP001370348">
    <property type="component" value="Chromosome"/>
</dbReference>
<dbReference type="Pfam" id="PF04655">
    <property type="entry name" value="APH_6_hur"/>
    <property type="match status" value="1"/>
</dbReference>
<protein>
    <submittedName>
        <fullName evidence="1">Aminoglycoside phosphotransferase family protein</fullName>
    </submittedName>
</protein>
<dbReference type="RefSeq" id="WP_394822938.1">
    <property type="nucleotide sequence ID" value="NZ_CP089984.1"/>
</dbReference>
<reference evidence="1 2" key="1">
    <citation type="submission" date="2021-12" db="EMBL/GenBank/DDBJ databases">
        <title>Discovery of the Pendulisporaceae a myxobacterial family with distinct sporulation behavior and unique specialized metabolism.</title>
        <authorList>
            <person name="Garcia R."/>
            <person name="Popoff A."/>
            <person name="Bader C.D."/>
            <person name="Loehr J."/>
            <person name="Walesch S."/>
            <person name="Walt C."/>
            <person name="Boldt J."/>
            <person name="Bunk B."/>
            <person name="Haeckl F.J.F.P.J."/>
            <person name="Gunesch A.P."/>
            <person name="Birkelbach J."/>
            <person name="Nuebel U."/>
            <person name="Pietschmann T."/>
            <person name="Bach T."/>
            <person name="Mueller R."/>
        </authorList>
    </citation>
    <scope>NUCLEOTIDE SEQUENCE [LARGE SCALE GENOMIC DNA]</scope>
    <source>
        <strain evidence="1 2">MSr11954</strain>
    </source>
</reference>
<sequence length="309" mass="33786">MNPVNLPPDILENNAGRGEAVRAWLDALPATIARCAERWSLELGECFPEVSYNYAAPARRADGSHVVLKVTFPDRDFVSEVAALEAFGPGRGAIGLLEVDRASGAMLLERAMPGTQLAPLARIDDARATAIAAQVMRALRRDVPADSSPFVTLELWSEAFDRARGRLPGGRGIGELPPRLVDRAEGVYRELLASSGPPVLLHGDLHHGNILEVEGGRWVAIDPKGVIGEPAFETAVFLHDPIPEFITWPGWERLLQRRMAQLADELALDRERIRGWAIAQSVLSALWFIEDDDEDGHRYELAVASALTA</sequence>